<organism evidence="1 2">
    <name type="scientific">Panagrellus redivivus</name>
    <name type="common">Microworm</name>
    <dbReference type="NCBI Taxonomy" id="6233"/>
    <lineage>
        <taxon>Eukaryota</taxon>
        <taxon>Metazoa</taxon>
        <taxon>Ecdysozoa</taxon>
        <taxon>Nematoda</taxon>
        <taxon>Chromadorea</taxon>
        <taxon>Rhabditida</taxon>
        <taxon>Tylenchina</taxon>
        <taxon>Panagrolaimomorpha</taxon>
        <taxon>Panagrolaimoidea</taxon>
        <taxon>Panagrolaimidae</taxon>
        <taxon>Panagrellus</taxon>
    </lineage>
</organism>
<keyword evidence="1" id="KW-1185">Reference proteome</keyword>
<dbReference type="AlphaFoldDB" id="A0A7E4W515"/>
<proteinExistence type="predicted"/>
<name>A0A7E4W515_PANRE</name>
<reference evidence="2" key="2">
    <citation type="submission" date="2020-10" db="UniProtKB">
        <authorList>
            <consortium name="WormBaseParasite"/>
        </authorList>
    </citation>
    <scope>IDENTIFICATION</scope>
</reference>
<protein>
    <submittedName>
        <fullName evidence="2">Alpha-galactosidase</fullName>
    </submittedName>
</protein>
<dbReference type="WBParaSite" id="Pan_g7206.t1">
    <property type="protein sequence ID" value="Pan_g7206.t1"/>
    <property type="gene ID" value="Pan_g7206"/>
</dbReference>
<evidence type="ECO:0000313" key="1">
    <source>
        <dbReference type="Proteomes" id="UP000492821"/>
    </source>
</evidence>
<sequence length="96" mass="10792">MPYPIAKLAYGLRCRLHELATDTERYHLQIAAGNPSICPPKIIAVNAESVKNECYPYYQLDDGNFNTPEVQTITFNNGLFSMGKLLLSVRQLGQVF</sequence>
<dbReference type="Proteomes" id="UP000492821">
    <property type="component" value="Unassembled WGS sequence"/>
</dbReference>
<accession>A0A7E4W515</accession>
<evidence type="ECO:0000313" key="2">
    <source>
        <dbReference type="WBParaSite" id="Pan_g7206.t1"/>
    </source>
</evidence>
<reference evidence="1" key="1">
    <citation type="journal article" date="2013" name="Genetics">
        <title>The draft genome and transcriptome of Panagrellus redivivus are shaped by the harsh demands of a free-living lifestyle.</title>
        <authorList>
            <person name="Srinivasan J."/>
            <person name="Dillman A.R."/>
            <person name="Macchietto M.G."/>
            <person name="Heikkinen L."/>
            <person name="Lakso M."/>
            <person name="Fracchia K.M."/>
            <person name="Antoshechkin I."/>
            <person name="Mortazavi A."/>
            <person name="Wong G."/>
            <person name="Sternberg P.W."/>
        </authorList>
    </citation>
    <scope>NUCLEOTIDE SEQUENCE [LARGE SCALE GENOMIC DNA]</scope>
    <source>
        <strain evidence="1">MT8872</strain>
    </source>
</reference>